<name>A0ABC8S012_9AQUA</name>
<keyword evidence="1" id="KW-1133">Transmembrane helix</keyword>
<evidence type="ECO:0000313" key="3">
    <source>
        <dbReference type="Proteomes" id="UP001642360"/>
    </source>
</evidence>
<reference evidence="2 3" key="1">
    <citation type="submission" date="2024-02" db="EMBL/GenBank/DDBJ databases">
        <authorList>
            <person name="Vignale AGUSTIN F."/>
            <person name="Sosa J E."/>
            <person name="Modenutti C."/>
        </authorList>
    </citation>
    <scope>NUCLEOTIDE SEQUENCE [LARGE SCALE GENOMIC DNA]</scope>
</reference>
<comment type="caution">
    <text evidence="2">The sequence shown here is derived from an EMBL/GenBank/DDBJ whole genome shotgun (WGS) entry which is preliminary data.</text>
</comment>
<proteinExistence type="predicted"/>
<keyword evidence="1" id="KW-0812">Transmembrane</keyword>
<keyword evidence="3" id="KW-1185">Reference proteome</keyword>
<protein>
    <submittedName>
        <fullName evidence="2">Uncharacterized protein</fullName>
    </submittedName>
</protein>
<dbReference type="AlphaFoldDB" id="A0ABC8S012"/>
<organism evidence="2 3">
    <name type="scientific">Ilex paraguariensis</name>
    <name type="common">yerba mate</name>
    <dbReference type="NCBI Taxonomy" id="185542"/>
    <lineage>
        <taxon>Eukaryota</taxon>
        <taxon>Viridiplantae</taxon>
        <taxon>Streptophyta</taxon>
        <taxon>Embryophyta</taxon>
        <taxon>Tracheophyta</taxon>
        <taxon>Spermatophyta</taxon>
        <taxon>Magnoliopsida</taxon>
        <taxon>eudicotyledons</taxon>
        <taxon>Gunneridae</taxon>
        <taxon>Pentapetalae</taxon>
        <taxon>asterids</taxon>
        <taxon>campanulids</taxon>
        <taxon>Aquifoliales</taxon>
        <taxon>Aquifoliaceae</taxon>
        <taxon>Ilex</taxon>
    </lineage>
</organism>
<evidence type="ECO:0000256" key="1">
    <source>
        <dbReference type="SAM" id="Phobius"/>
    </source>
</evidence>
<dbReference type="Proteomes" id="UP001642360">
    <property type="component" value="Unassembled WGS sequence"/>
</dbReference>
<feature type="transmembrane region" description="Helical" evidence="1">
    <location>
        <begin position="321"/>
        <end position="340"/>
    </location>
</feature>
<gene>
    <name evidence="2" type="ORF">ILEXP_LOCUS18699</name>
</gene>
<dbReference type="EMBL" id="CAUOFW020002049">
    <property type="protein sequence ID" value="CAK9150545.1"/>
    <property type="molecule type" value="Genomic_DNA"/>
</dbReference>
<accession>A0ABC8S012</accession>
<keyword evidence="1" id="KW-0472">Membrane</keyword>
<evidence type="ECO:0000313" key="2">
    <source>
        <dbReference type="EMBL" id="CAK9150545.1"/>
    </source>
</evidence>
<sequence>MGGGGVMRAAAKVAGVGVAKCGLRSASAENPVSAAARKATRPVSAIVPSSEEVNPSVLVVSHSGKIDDVIQRPCCELNDWELTGGHEERIIEADDPMPRLVFGDAPTLQEAKEATSELKYAIEKVYLFPPNFAGQDSCFLPPSNSEALETKVCVNSETTLVPKHALKAFKFLSESTAAQTVVASIASDQNVWNAVLQNKALLEFIQSHKTDIDPGVKGSVAEADFQNEQSPKSFDDPGVKESVAEENFQNEQSPQSFDESSDLKESASGNGFMDYLQSIRLTVVDMMSNLSDYFQSFFGGSAGEKPSPNDDGSARTTCVDAAIGASVMGLVVMVIMVVVLKRV</sequence>
<dbReference type="PANTHER" id="PTHR33625:SF4">
    <property type="entry name" value="OS08G0179900 PROTEIN"/>
    <property type="match status" value="1"/>
</dbReference>
<dbReference type="PANTHER" id="PTHR33625">
    <property type="entry name" value="OS08G0179900 PROTEIN"/>
    <property type="match status" value="1"/>
</dbReference>